<evidence type="ECO:0000256" key="10">
    <source>
        <dbReference type="PROSITE-ProRule" id="PRU00042"/>
    </source>
</evidence>
<comment type="caution">
    <text evidence="12">The sequence shown here is derived from an EMBL/GenBank/DDBJ whole genome shotgun (WGS) entry which is preliminary data.</text>
</comment>
<keyword evidence="7" id="KW-0238">DNA-binding</keyword>
<dbReference type="Proteomes" id="UP000828390">
    <property type="component" value="Unassembled WGS sequence"/>
</dbReference>
<evidence type="ECO:0000256" key="1">
    <source>
        <dbReference type="ARBA" id="ARBA00004123"/>
    </source>
</evidence>
<evidence type="ECO:0000256" key="3">
    <source>
        <dbReference type="ARBA" id="ARBA00022737"/>
    </source>
</evidence>
<evidence type="ECO:0000256" key="2">
    <source>
        <dbReference type="ARBA" id="ARBA00022723"/>
    </source>
</evidence>
<evidence type="ECO:0000256" key="9">
    <source>
        <dbReference type="ARBA" id="ARBA00023242"/>
    </source>
</evidence>
<proteinExistence type="predicted"/>
<gene>
    <name evidence="12" type="ORF">DPMN_069307</name>
</gene>
<dbReference type="PANTHER" id="PTHR24394:SF48">
    <property type="entry name" value="ZINC FINGER PROTEIN 771"/>
    <property type="match status" value="1"/>
</dbReference>
<evidence type="ECO:0000313" key="12">
    <source>
        <dbReference type="EMBL" id="KAH3709842.1"/>
    </source>
</evidence>
<feature type="domain" description="C2H2-type" evidence="11">
    <location>
        <begin position="117"/>
        <end position="144"/>
    </location>
</feature>
<evidence type="ECO:0000256" key="6">
    <source>
        <dbReference type="ARBA" id="ARBA00023015"/>
    </source>
</evidence>
<dbReference type="EMBL" id="JAIWYP010000014">
    <property type="protein sequence ID" value="KAH3709842.1"/>
    <property type="molecule type" value="Genomic_DNA"/>
</dbReference>
<dbReference type="GO" id="GO:0043565">
    <property type="term" value="F:sequence-specific DNA binding"/>
    <property type="evidence" value="ECO:0007669"/>
    <property type="project" value="UniProtKB-ARBA"/>
</dbReference>
<dbReference type="GO" id="GO:0005634">
    <property type="term" value="C:nucleus"/>
    <property type="evidence" value="ECO:0007669"/>
    <property type="project" value="UniProtKB-SubCell"/>
</dbReference>
<evidence type="ECO:0000256" key="8">
    <source>
        <dbReference type="ARBA" id="ARBA00023163"/>
    </source>
</evidence>
<dbReference type="AlphaFoldDB" id="A0A9D3Z3V7"/>
<protein>
    <recommendedName>
        <fullName evidence="11">C2H2-type domain-containing protein</fullName>
    </recommendedName>
</protein>
<dbReference type="GO" id="GO:0008270">
    <property type="term" value="F:zinc ion binding"/>
    <property type="evidence" value="ECO:0007669"/>
    <property type="project" value="UniProtKB-KW"/>
</dbReference>
<evidence type="ECO:0000256" key="4">
    <source>
        <dbReference type="ARBA" id="ARBA00022771"/>
    </source>
</evidence>
<keyword evidence="8" id="KW-0804">Transcription</keyword>
<reference evidence="12" key="2">
    <citation type="submission" date="2020-11" db="EMBL/GenBank/DDBJ databases">
        <authorList>
            <person name="McCartney M.A."/>
            <person name="Auch B."/>
            <person name="Kono T."/>
            <person name="Mallez S."/>
            <person name="Becker A."/>
            <person name="Gohl D.M."/>
            <person name="Silverstein K.A.T."/>
            <person name="Koren S."/>
            <person name="Bechman K.B."/>
            <person name="Herman A."/>
            <person name="Abrahante J.E."/>
            <person name="Garbe J."/>
        </authorList>
    </citation>
    <scope>NUCLEOTIDE SEQUENCE</scope>
    <source>
        <strain evidence="12">Duluth1</strain>
        <tissue evidence="12">Whole animal</tissue>
    </source>
</reference>
<comment type="subcellular location">
    <subcellularLocation>
        <location evidence="1">Nucleus</location>
    </subcellularLocation>
</comment>
<dbReference type="GO" id="GO:0005694">
    <property type="term" value="C:chromosome"/>
    <property type="evidence" value="ECO:0007669"/>
    <property type="project" value="UniProtKB-ARBA"/>
</dbReference>
<dbReference type="Gene3D" id="3.30.160.60">
    <property type="entry name" value="Classic Zinc Finger"/>
    <property type="match status" value="3"/>
</dbReference>
<dbReference type="SMART" id="SM00355">
    <property type="entry name" value="ZnF_C2H2"/>
    <property type="match status" value="3"/>
</dbReference>
<keyword evidence="6" id="KW-0805">Transcription regulation</keyword>
<feature type="domain" description="C2H2-type" evidence="11">
    <location>
        <begin position="147"/>
        <end position="174"/>
    </location>
</feature>
<dbReference type="SUPFAM" id="SSF57667">
    <property type="entry name" value="beta-beta-alpha zinc fingers"/>
    <property type="match status" value="2"/>
</dbReference>
<dbReference type="PANTHER" id="PTHR24394">
    <property type="entry name" value="ZINC FINGER PROTEIN"/>
    <property type="match status" value="1"/>
</dbReference>
<evidence type="ECO:0000259" key="11">
    <source>
        <dbReference type="PROSITE" id="PS50157"/>
    </source>
</evidence>
<reference evidence="12" key="1">
    <citation type="journal article" date="2019" name="bioRxiv">
        <title>The Genome of the Zebra Mussel, Dreissena polymorpha: A Resource for Invasive Species Research.</title>
        <authorList>
            <person name="McCartney M.A."/>
            <person name="Auch B."/>
            <person name="Kono T."/>
            <person name="Mallez S."/>
            <person name="Zhang Y."/>
            <person name="Obille A."/>
            <person name="Becker A."/>
            <person name="Abrahante J.E."/>
            <person name="Garbe J."/>
            <person name="Badalamenti J.P."/>
            <person name="Herman A."/>
            <person name="Mangelson H."/>
            <person name="Liachko I."/>
            <person name="Sullivan S."/>
            <person name="Sone E.D."/>
            <person name="Koren S."/>
            <person name="Silverstein K.A.T."/>
            <person name="Beckman K.B."/>
            <person name="Gohl D.M."/>
        </authorList>
    </citation>
    <scope>NUCLEOTIDE SEQUENCE</scope>
    <source>
        <strain evidence="12">Duluth1</strain>
        <tissue evidence="12">Whole animal</tissue>
    </source>
</reference>
<keyword evidence="4 10" id="KW-0863">Zinc-finger</keyword>
<dbReference type="PROSITE" id="PS00028">
    <property type="entry name" value="ZINC_FINGER_C2H2_1"/>
    <property type="match status" value="3"/>
</dbReference>
<dbReference type="FunFam" id="3.30.160.60:FF:001732">
    <property type="entry name" value="Zgc:162936"/>
    <property type="match status" value="1"/>
</dbReference>
<name>A0A9D3Z3V7_DREPO</name>
<dbReference type="FunFam" id="3.30.160.60:FF:001450">
    <property type="entry name" value="zinc finger protein 774"/>
    <property type="match status" value="1"/>
</dbReference>
<keyword evidence="5" id="KW-0862">Zinc</keyword>
<dbReference type="InterPro" id="IPR036236">
    <property type="entry name" value="Znf_C2H2_sf"/>
</dbReference>
<feature type="domain" description="C2H2-type" evidence="11">
    <location>
        <begin position="175"/>
        <end position="200"/>
    </location>
</feature>
<keyword evidence="13" id="KW-1185">Reference proteome</keyword>
<dbReference type="GO" id="GO:0045893">
    <property type="term" value="P:positive regulation of DNA-templated transcription"/>
    <property type="evidence" value="ECO:0007669"/>
    <property type="project" value="UniProtKB-ARBA"/>
</dbReference>
<sequence length="200" mass="22849">MPVLHYFLLCFRSSPGPMVSYCGISLPRLVRRASSTFKRYLSRHHILHTIFMRLDVSKWLGTGEREDGQLDEGELFFLKSKPAGPSTDGELATSDVSDSIALSEFSPLDIADSQAIFPCELCGKILRHKRSLNKHMLSHSDSFQDRFVCQQCGLGFKKNSDFERHLLTHTGEKPFECEVCGKRFNRKGNLKLHFDKHFPK</sequence>
<keyword evidence="3" id="KW-0677">Repeat</keyword>
<dbReference type="Pfam" id="PF00096">
    <property type="entry name" value="zf-C2H2"/>
    <property type="match status" value="3"/>
</dbReference>
<keyword evidence="9" id="KW-0539">Nucleus</keyword>
<organism evidence="12 13">
    <name type="scientific">Dreissena polymorpha</name>
    <name type="common">Zebra mussel</name>
    <name type="synonym">Mytilus polymorpha</name>
    <dbReference type="NCBI Taxonomy" id="45954"/>
    <lineage>
        <taxon>Eukaryota</taxon>
        <taxon>Metazoa</taxon>
        <taxon>Spiralia</taxon>
        <taxon>Lophotrochozoa</taxon>
        <taxon>Mollusca</taxon>
        <taxon>Bivalvia</taxon>
        <taxon>Autobranchia</taxon>
        <taxon>Heteroconchia</taxon>
        <taxon>Euheterodonta</taxon>
        <taxon>Imparidentia</taxon>
        <taxon>Neoheterodontei</taxon>
        <taxon>Myida</taxon>
        <taxon>Dreissenoidea</taxon>
        <taxon>Dreissenidae</taxon>
        <taxon>Dreissena</taxon>
    </lineage>
</organism>
<evidence type="ECO:0000256" key="7">
    <source>
        <dbReference type="ARBA" id="ARBA00023125"/>
    </source>
</evidence>
<accession>A0A9D3Z3V7</accession>
<evidence type="ECO:0000256" key="5">
    <source>
        <dbReference type="ARBA" id="ARBA00022833"/>
    </source>
</evidence>
<evidence type="ECO:0000313" key="13">
    <source>
        <dbReference type="Proteomes" id="UP000828390"/>
    </source>
</evidence>
<keyword evidence="2" id="KW-0479">Metal-binding</keyword>
<dbReference type="PROSITE" id="PS50157">
    <property type="entry name" value="ZINC_FINGER_C2H2_2"/>
    <property type="match status" value="3"/>
</dbReference>
<dbReference type="GO" id="GO:0000981">
    <property type="term" value="F:DNA-binding transcription factor activity, RNA polymerase II-specific"/>
    <property type="evidence" value="ECO:0007669"/>
    <property type="project" value="TreeGrafter"/>
</dbReference>
<dbReference type="InterPro" id="IPR013087">
    <property type="entry name" value="Znf_C2H2_type"/>
</dbReference>